<dbReference type="EMBL" id="BAAFSV010000005">
    <property type="protein sequence ID" value="GAB1318412.1"/>
    <property type="molecule type" value="Genomic_DNA"/>
</dbReference>
<dbReference type="Proteomes" id="UP001628179">
    <property type="component" value="Unassembled WGS sequence"/>
</dbReference>
<dbReference type="GeneID" id="98179365"/>
<dbReference type="RefSeq" id="XP_070920143.1">
    <property type="nucleotide sequence ID" value="XM_071064042.1"/>
</dbReference>
<evidence type="ECO:0000313" key="2">
    <source>
        <dbReference type="EMBL" id="GAB1318412.1"/>
    </source>
</evidence>
<proteinExistence type="predicted"/>
<feature type="domain" description="DUF7770" evidence="1">
    <location>
        <begin position="35"/>
        <end position="188"/>
    </location>
</feature>
<gene>
    <name evidence="2" type="ORF">MFIFM68171_08622</name>
</gene>
<dbReference type="Pfam" id="PF24968">
    <property type="entry name" value="DUF7770"/>
    <property type="match status" value="1"/>
</dbReference>
<organism evidence="2 3">
    <name type="scientific">Madurella fahalii</name>
    <dbReference type="NCBI Taxonomy" id="1157608"/>
    <lineage>
        <taxon>Eukaryota</taxon>
        <taxon>Fungi</taxon>
        <taxon>Dikarya</taxon>
        <taxon>Ascomycota</taxon>
        <taxon>Pezizomycotina</taxon>
        <taxon>Sordariomycetes</taxon>
        <taxon>Sordariomycetidae</taxon>
        <taxon>Sordariales</taxon>
        <taxon>Sordariales incertae sedis</taxon>
        <taxon>Madurella</taxon>
    </lineage>
</organism>
<evidence type="ECO:0000313" key="3">
    <source>
        <dbReference type="Proteomes" id="UP001628179"/>
    </source>
</evidence>
<sequence length="191" mass="21416">MSAEALAVLERLQQSNNWDVDNLKSGDLDAAAQMIHLCTLRNDFNEGDEAGEPPTNHWTICLQHSPTTCVMLDMVPGYGSDGLRGKIETTSIGDKPYTDETLHAFTYKPSRNVTVADVVQIINEKGRDRFNLSPEWEGCRFWLSVVMGDFEDVEVVDKGSAMTALEALRQYWMNPEGSEPRVMREGVFRNG</sequence>
<name>A0ABQ0GKX6_9PEZI</name>
<protein>
    <recommendedName>
        <fullName evidence="1">DUF7770 domain-containing protein</fullName>
    </recommendedName>
</protein>
<keyword evidence="3" id="KW-1185">Reference proteome</keyword>
<dbReference type="InterPro" id="IPR056672">
    <property type="entry name" value="DUF7770"/>
</dbReference>
<accession>A0ABQ0GKX6</accession>
<reference evidence="2 3" key="1">
    <citation type="submission" date="2024-09" db="EMBL/GenBank/DDBJ databases">
        <title>Itraconazole resistance in Madurella fahalii resulting from another homologue of gene encoding cytochrome P450 14-alpha sterol demethylase (CYP51).</title>
        <authorList>
            <person name="Yoshioka I."/>
            <person name="Fahal A.H."/>
            <person name="Kaneko S."/>
            <person name="Yaguchi T."/>
        </authorList>
    </citation>
    <scope>NUCLEOTIDE SEQUENCE [LARGE SCALE GENOMIC DNA]</scope>
    <source>
        <strain evidence="2 3">IFM 68171</strain>
    </source>
</reference>
<comment type="caution">
    <text evidence="2">The sequence shown here is derived from an EMBL/GenBank/DDBJ whole genome shotgun (WGS) entry which is preliminary data.</text>
</comment>
<evidence type="ECO:0000259" key="1">
    <source>
        <dbReference type="Pfam" id="PF24968"/>
    </source>
</evidence>